<keyword evidence="4" id="KW-1185">Reference proteome</keyword>
<evidence type="ECO:0000256" key="1">
    <source>
        <dbReference type="SAM" id="MobiDB-lite"/>
    </source>
</evidence>
<dbReference type="Pfam" id="PF18581">
    <property type="entry name" value="SYCP2_ARLD"/>
    <property type="match status" value="1"/>
</dbReference>
<feature type="region of interest" description="Disordered" evidence="1">
    <location>
        <begin position="1"/>
        <end position="22"/>
    </location>
</feature>
<accession>A0A6G0HKP4</accession>
<proteinExistence type="predicted"/>
<dbReference type="Proteomes" id="UP000424527">
    <property type="component" value="Unassembled WGS sequence"/>
</dbReference>
<evidence type="ECO:0000313" key="3">
    <source>
        <dbReference type="EMBL" id="KAE8279602.1"/>
    </source>
</evidence>
<sequence>MNVKRFKPEAARSSGGACSSAQPQVRMNGQMCVKMENCLTRGDSSDLVSVLRSEGLSSITLTRLDQLVTKDLCGLGFSRVLVVLKSLEVLSENRDDLKMLVNHGLAVKVLLWFEAVHDLLISDLQKNSAPLLILTEEFYDYLLAIRTFNSILESLSREQRRLIQNDQNQFQIL</sequence>
<name>A0A6G0HKP4_LARCR</name>
<evidence type="ECO:0000259" key="2">
    <source>
        <dbReference type="Pfam" id="PF18581"/>
    </source>
</evidence>
<protein>
    <recommendedName>
        <fullName evidence="2">Synaptonemal complex protein 2 armadillo-repeat-like domain-containing protein</fullName>
    </recommendedName>
</protein>
<feature type="compositionally biased region" description="Low complexity" evidence="1">
    <location>
        <begin position="11"/>
        <end position="21"/>
    </location>
</feature>
<feature type="compositionally biased region" description="Basic and acidic residues" evidence="1">
    <location>
        <begin position="1"/>
        <end position="10"/>
    </location>
</feature>
<gene>
    <name evidence="3" type="ORF">D5F01_LYC21725</name>
</gene>
<dbReference type="AlphaFoldDB" id="A0A6G0HKP4"/>
<feature type="domain" description="Synaptonemal complex protein 2 armadillo-repeat-like" evidence="2">
    <location>
        <begin position="56"/>
        <end position="149"/>
    </location>
</feature>
<organism evidence="3 4">
    <name type="scientific">Larimichthys crocea</name>
    <name type="common">Large yellow croaker</name>
    <name type="synonym">Pseudosciaena crocea</name>
    <dbReference type="NCBI Taxonomy" id="215358"/>
    <lineage>
        <taxon>Eukaryota</taxon>
        <taxon>Metazoa</taxon>
        <taxon>Chordata</taxon>
        <taxon>Craniata</taxon>
        <taxon>Vertebrata</taxon>
        <taxon>Euteleostomi</taxon>
        <taxon>Actinopterygii</taxon>
        <taxon>Neopterygii</taxon>
        <taxon>Teleostei</taxon>
        <taxon>Neoteleostei</taxon>
        <taxon>Acanthomorphata</taxon>
        <taxon>Eupercaria</taxon>
        <taxon>Sciaenidae</taxon>
        <taxon>Larimichthys</taxon>
    </lineage>
</organism>
<evidence type="ECO:0000313" key="4">
    <source>
        <dbReference type="Proteomes" id="UP000424527"/>
    </source>
</evidence>
<reference evidence="3 4" key="1">
    <citation type="submission" date="2019-07" db="EMBL/GenBank/DDBJ databases">
        <title>Chromosome genome assembly for large yellow croaker.</title>
        <authorList>
            <person name="Xiao S."/>
        </authorList>
    </citation>
    <scope>NUCLEOTIDE SEQUENCE [LARGE SCALE GENOMIC DNA]</scope>
    <source>
        <strain evidence="3">JMULYC20181020</strain>
        <tissue evidence="3">Muscle</tissue>
    </source>
</reference>
<dbReference type="EMBL" id="REGW02000022">
    <property type="protein sequence ID" value="KAE8279602.1"/>
    <property type="molecule type" value="Genomic_DNA"/>
</dbReference>
<comment type="caution">
    <text evidence="3">The sequence shown here is derived from an EMBL/GenBank/DDBJ whole genome shotgun (WGS) entry which is preliminary data.</text>
</comment>
<dbReference type="InterPro" id="IPR041322">
    <property type="entry name" value="SYCP2_ARLD"/>
</dbReference>